<gene>
    <name evidence="1" type="ORF">acsn021_04100</name>
</gene>
<proteinExistence type="predicted"/>
<dbReference type="Proteomes" id="UP000515561">
    <property type="component" value="Chromosome"/>
</dbReference>
<dbReference type="KEGG" id="acel:acsn021_04100"/>
<dbReference type="AlphaFoldDB" id="A0A6S6R0S7"/>
<name>A0A6S6R0S7_9FIRM</name>
<evidence type="ECO:0000313" key="2">
    <source>
        <dbReference type="Proteomes" id="UP000515561"/>
    </source>
</evidence>
<keyword evidence="2" id="KW-1185">Reference proteome</keyword>
<protein>
    <submittedName>
        <fullName evidence="1">Uncharacterized protein</fullName>
    </submittedName>
</protein>
<reference evidence="1 2" key="1">
    <citation type="journal article" date="2016" name="Int. J. Syst. Evol. Microbiol.">
        <title>Descriptions of Anaerotaenia torta gen. nov., sp. nov. and Anaerocolumna cellulosilytica gen. nov., sp. nov. isolated from a methanogenic reactor of cattle waste.</title>
        <authorList>
            <person name="Uek A."/>
            <person name="Ohtaki Y."/>
            <person name="Kaku N."/>
            <person name="Ueki K."/>
        </authorList>
    </citation>
    <scope>NUCLEOTIDE SEQUENCE [LARGE SCALE GENOMIC DNA]</scope>
    <source>
        <strain evidence="1 2">SN021</strain>
    </source>
</reference>
<sequence>MNQNIEVINKNLWAVNQEYVRQGFIKELSILPGSNPESKDASLSNDGKLILNKSSPMYDTLSKFVPRVMDMADDILQDTYEKMKKIQTPDNYEKLYLSVLGWEIKRRHVRAEYLDSLHKANYKDRLKNIIINWIRRKVNQYVINKNGN</sequence>
<dbReference type="RefSeq" id="WP_184094671.1">
    <property type="nucleotide sequence ID" value="NZ_AP023367.1"/>
</dbReference>
<evidence type="ECO:0000313" key="1">
    <source>
        <dbReference type="EMBL" id="BCJ92841.1"/>
    </source>
</evidence>
<dbReference type="EMBL" id="AP023367">
    <property type="protein sequence ID" value="BCJ92841.1"/>
    <property type="molecule type" value="Genomic_DNA"/>
</dbReference>
<organism evidence="1 2">
    <name type="scientific">Anaerocolumna cellulosilytica</name>
    <dbReference type="NCBI Taxonomy" id="433286"/>
    <lineage>
        <taxon>Bacteria</taxon>
        <taxon>Bacillati</taxon>
        <taxon>Bacillota</taxon>
        <taxon>Clostridia</taxon>
        <taxon>Lachnospirales</taxon>
        <taxon>Lachnospiraceae</taxon>
        <taxon>Anaerocolumna</taxon>
    </lineage>
</organism>
<accession>A0A6S6R0S7</accession>